<dbReference type="InterPro" id="IPR003819">
    <property type="entry name" value="TauD/TfdA-like"/>
</dbReference>
<keyword evidence="2" id="KW-0479">Metal-binding</keyword>
<reference evidence="8 9" key="1">
    <citation type="submission" date="2019-03" db="EMBL/GenBank/DDBJ databases">
        <title>Draft genome sequences of novel Actinobacteria.</title>
        <authorList>
            <person name="Sahin N."/>
            <person name="Ay H."/>
            <person name="Saygin H."/>
        </authorList>
    </citation>
    <scope>NUCLEOTIDE SEQUENCE [LARGE SCALE GENOMIC DNA]</scope>
    <source>
        <strain evidence="8 9">5K548</strain>
    </source>
</reference>
<name>A0A4R5BFY8_9PSEU</name>
<dbReference type="AlphaFoldDB" id="A0A4R5BFY8"/>
<evidence type="ECO:0000313" key="8">
    <source>
        <dbReference type="EMBL" id="TDD82734.1"/>
    </source>
</evidence>
<dbReference type="Gene3D" id="3.60.130.10">
    <property type="entry name" value="Clavaminate synthase-like"/>
    <property type="match status" value="1"/>
</dbReference>
<dbReference type="SUPFAM" id="SSF51197">
    <property type="entry name" value="Clavaminate synthase-like"/>
    <property type="match status" value="1"/>
</dbReference>
<evidence type="ECO:0000313" key="9">
    <source>
        <dbReference type="Proteomes" id="UP000294723"/>
    </source>
</evidence>
<evidence type="ECO:0000256" key="5">
    <source>
        <dbReference type="ARBA" id="ARBA00023004"/>
    </source>
</evidence>
<feature type="compositionally biased region" description="Basic and acidic residues" evidence="6">
    <location>
        <begin position="255"/>
        <end position="264"/>
    </location>
</feature>
<evidence type="ECO:0000256" key="2">
    <source>
        <dbReference type="ARBA" id="ARBA00022723"/>
    </source>
</evidence>
<dbReference type="InterPro" id="IPR042098">
    <property type="entry name" value="TauD-like_sf"/>
</dbReference>
<protein>
    <submittedName>
        <fullName evidence="8">Taurine dioxygenase</fullName>
    </submittedName>
</protein>
<evidence type="ECO:0000256" key="1">
    <source>
        <dbReference type="ARBA" id="ARBA00005896"/>
    </source>
</evidence>
<comment type="similarity">
    <text evidence="1">Belongs to the TfdA dioxygenase family.</text>
</comment>
<organism evidence="8 9">
    <name type="scientific">Saccharopolyspora karakumensis</name>
    <dbReference type="NCBI Taxonomy" id="2530386"/>
    <lineage>
        <taxon>Bacteria</taxon>
        <taxon>Bacillati</taxon>
        <taxon>Actinomycetota</taxon>
        <taxon>Actinomycetes</taxon>
        <taxon>Pseudonocardiales</taxon>
        <taxon>Pseudonocardiaceae</taxon>
        <taxon>Saccharopolyspora</taxon>
    </lineage>
</organism>
<feature type="region of interest" description="Disordered" evidence="6">
    <location>
        <begin position="255"/>
        <end position="278"/>
    </location>
</feature>
<dbReference type="Proteomes" id="UP000294723">
    <property type="component" value="Unassembled WGS sequence"/>
</dbReference>
<keyword evidence="5" id="KW-0408">Iron</keyword>
<evidence type="ECO:0000259" key="7">
    <source>
        <dbReference type="Pfam" id="PF02668"/>
    </source>
</evidence>
<dbReference type="PANTHER" id="PTHR30468:SF1">
    <property type="entry name" value="ALPHA-KETOGLUTARATE-DEPENDENT SULFONATE DIOXYGENASE"/>
    <property type="match status" value="1"/>
</dbReference>
<dbReference type="InterPro" id="IPR051323">
    <property type="entry name" value="AtsK-like"/>
</dbReference>
<sequence>MTSIDVRPASGALGAEVRGIDLESLTEDSFAQLHALLVENLVLFFPEAEQLSPEAHKAFGRFLGELEVHPFLPKLDGHDEIVVLDSDQGAKADVWHTDVTFQASPPIASILQIVQCPPRGGDTMWSNQHLAHENLSAPLRDFLEGLTAVHAFTHPNGTVFEAEHPVVRAHPVTGRRSLYVNRMFTLRIPQLRRAESDALLGHLFSSSERPENVCRFGWKPGAIALWDNRATQHYAVNDYAERRVGRRVTVLGDVPKGEEPRWPHLTDATTAADFRKDS</sequence>
<keyword evidence="4" id="KW-0560">Oxidoreductase</keyword>
<accession>A0A4R5BFY8</accession>
<evidence type="ECO:0000256" key="4">
    <source>
        <dbReference type="ARBA" id="ARBA00023002"/>
    </source>
</evidence>
<keyword evidence="9" id="KW-1185">Reference proteome</keyword>
<keyword evidence="3 8" id="KW-0223">Dioxygenase</keyword>
<dbReference type="Pfam" id="PF02668">
    <property type="entry name" value="TauD"/>
    <property type="match status" value="1"/>
</dbReference>
<comment type="caution">
    <text evidence="8">The sequence shown here is derived from an EMBL/GenBank/DDBJ whole genome shotgun (WGS) entry which is preliminary data.</text>
</comment>
<dbReference type="EMBL" id="SMLA01000061">
    <property type="protein sequence ID" value="TDD82734.1"/>
    <property type="molecule type" value="Genomic_DNA"/>
</dbReference>
<evidence type="ECO:0000256" key="3">
    <source>
        <dbReference type="ARBA" id="ARBA00022964"/>
    </source>
</evidence>
<dbReference type="RefSeq" id="WP_132686005.1">
    <property type="nucleotide sequence ID" value="NZ_SMLA01000061.1"/>
</dbReference>
<proteinExistence type="inferred from homology"/>
<dbReference type="PANTHER" id="PTHR30468">
    <property type="entry name" value="ALPHA-KETOGLUTARATE-DEPENDENT SULFONATE DIOXYGENASE"/>
    <property type="match status" value="1"/>
</dbReference>
<feature type="domain" description="TauD/TfdA-like" evidence="7">
    <location>
        <begin position="6"/>
        <end position="249"/>
    </location>
</feature>
<dbReference type="GO" id="GO:0016706">
    <property type="term" value="F:2-oxoglutarate-dependent dioxygenase activity"/>
    <property type="evidence" value="ECO:0007669"/>
    <property type="project" value="TreeGrafter"/>
</dbReference>
<gene>
    <name evidence="8" type="ORF">E1202_26715</name>
</gene>
<dbReference type="GO" id="GO:0046872">
    <property type="term" value="F:metal ion binding"/>
    <property type="evidence" value="ECO:0007669"/>
    <property type="project" value="UniProtKB-KW"/>
</dbReference>
<evidence type="ECO:0000256" key="6">
    <source>
        <dbReference type="SAM" id="MobiDB-lite"/>
    </source>
</evidence>
<dbReference type="GO" id="GO:0005737">
    <property type="term" value="C:cytoplasm"/>
    <property type="evidence" value="ECO:0007669"/>
    <property type="project" value="TreeGrafter"/>
</dbReference>